<organism evidence="8 9">
    <name type="scientific">Elysia chlorotica</name>
    <name type="common">Eastern emerald elysia</name>
    <name type="synonym">Sea slug</name>
    <dbReference type="NCBI Taxonomy" id="188477"/>
    <lineage>
        <taxon>Eukaryota</taxon>
        <taxon>Metazoa</taxon>
        <taxon>Spiralia</taxon>
        <taxon>Lophotrochozoa</taxon>
        <taxon>Mollusca</taxon>
        <taxon>Gastropoda</taxon>
        <taxon>Heterobranchia</taxon>
        <taxon>Euthyneura</taxon>
        <taxon>Panpulmonata</taxon>
        <taxon>Sacoglossa</taxon>
        <taxon>Placobranchoidea</taxon>
        <taxon>Plakobranchidae</taxon>
        <taxon>Elysia</taxon>
    </lineage>
</organism>
<dbReference type="EMBL" id="RQTK01001565">
    <property type="protein sequence ID" value="RUS69824.1"/>
    <property type="molecule type" value="Genomic_DNA"/>
</dbReference>
<evidence type="ECO:0000313" key="8">
    <source>
        <dbReference type="EMBL" id="RUS69824.1"/>
    </source>
</evidence>
<keyword evidence="6" id="KW-0732">Signal</keyword>
<keyword evidence="9" id="KW-1185">Reference proteome</keyword>
<dbReference type="OrthoDB" id="6159671at2759"/>
<dbReference type="SUPFAM" id="SSF53822">
    <property type="entry name" value="Periplasmic binding protein-like I"/>
    <property type="match status" value="1"/>
</dbReference>
<dbReference type="InterPro" id="IPR001828">
    <property type="entry name" value="ANF_lig-bd_rcpt"/>
</dbReference>
<feature type="region of interest" description="Disordered" evidence="5">
    <location>
        <begin position="34"/>
        <end position="53"/>
    </location>
</feature>
<protein>
    <recommendedName>
        <fullName evidence="7">Receptor ligand binding region domain-containing protein</fullName>
    </recommendedName>
</protein>
<name>A0A433SL09_ELYCH</name>
<evidence type="ECO:0000313" key="9">
    <source>
        <dbReference type="Proteomes" id="UP000271974"/>
    </source>
</evidence>
<keyword evidence="3" id="KW-1133">Transmembrane helix</keyword>
<dbReference type="AlphaFoldDB" id="A0A433SL09"/>
<feature type="non-terminal residue" evidence="8">
    <location>
        <position position="265"/>
    </location>
</feature>
<feature type="chain" id="PRO_5019486630" description="Receptor ligand binding region domain-containing protein" evidence="6">
    <location>
        <begin position="26"/>
        <end position="265"/>
    </location>
</feature>
<accession>A0A433SL09</accession>
<evidence type="ECO:0000256" key="1">
    <source>
        <dbReference type="ARBA" id="ARBA00004370"/>
    </source>
</evidence>
<evidence type="ECO:0000256" key="4">
    <source>
        <dbReference type="ARBA" id="ARBA00023136"/>
    </source>
</evidence>
<evidence type="ECO:0000256" key="3">
    <source>
        <dbReference type="ARBA" id="ARBA00022989"/>
    </source>
</evidence>
<dbReference type="InterPro" id="IPR028082">
    <property type="entry name" value="Peripla_BP_I"/>
</dbReference>
<keyword evidence="4" id="KW-0472">Membrane</keyword>
<evidence type="ECO:0000259" key="7">
    <source>
        <dbReference type="Pfam" id="PF01094"/>
    </source>
</evidence>
<reference evidence="8 9" key="1">
    <citation type="submission" date="2019-01" db="EMBL/GenBank/DDBJ databases">
        <title>A draft genome assembly of the solar-powered sea slug Elysia chlorotica.</title>
        <authorList>
            <person name="Cai H."/>
            <person name="Li Q."/>
            <person name="Fang X."/>
            <person name="Li J."/>
            <person name="Curtis N.E."/>
            <person name="Altenburger A."/>
            <person name="Shibata T."/>
            <person name="Feng M."/>
            <person name="Maeda T."/>
            <person name="Schwartz J.A."/>
            <person name="Shigenobu S."/>
            <person name="Lundholm N."/>
            <person name="Nishiyama T."/>
            <person name="Yang H."/>
            <person name="Hasebe M."/>
            <person name="Li S."/>
            <person name="Pierce S.K."/>
            <person name="Wang J."/>
        </authorList>
    </citation>
    <scope>NUCLEOTIDE SEQUENCE [LARGE SCALE GENOMIC DNA]</scope>
    <source>
        <strain evidence="8">EC2010</strain>
        <tissue evidence="8">Whole organism of an adult</tissue>
    </source>
</reference>
<keyword evidence="2" id="KW-0812">Transmembrane</keyword>
<dbReference type="STRING" id="188477.A0A433SL09"/>
<gene>
    <name evidence="8" type="ORF">EGW08_022414</name>
</gene>
<comment type="caution">
    <text evidence="8">The sequence shown here is derived from an EMBL/GenBank/DDBJ whole genome shotgun (WGS) entry which is preliminary data.</text>
</comment>
<dbReference type="GO" id="GO:0016020">
    <property type="term" value="C:membrane"/>
    <property type="evidence" value="ECO:0007669"/>
    <property type="project" value="UniProtKB-SubCell"/>
</dbReference>
<evidence type="ECO:0000256" key="5">
    <source>
        <dbReference type="SAM" id="MobiDB-lite"/>
    </source>
</evidence>
<dbReference type="Gene3D" id="3.40.50.2300">
    <property type="match status" value="1"/>
</dbReference>
<evidence type="ECO:0000256" key="6">
    <source>
        <dbReference type="SAM" id="SignalP"/>
    </source>
</evidence>
<feature type="domain" description="Receptor ligand binding region" evidence="7">
    <location>
        <begin position="82"/>
        <end position="244"/>
    </location>
</feature>
<evidence type="ECO:0000256" key="2">
    <source>
        <dbReference type="ARBA" id="ARBA00022692"/>
    </source>
</evidence>
<dbReference type="Pfam" id="PF01094">
    <property type="entry name" value="ANF_receptor"/>
    <property type="match status" value="1"/>
</dbReference>
<dbReference type="Proteomes" id="UP000271974">
    <property type="component" value="Unassembled WGS sequence"/>
</dbReference>
<comment type="subcellular location">
    <subcellularLocation>
        <location evidence="1">Membrane</location>
    </subcellularLocation>
</comment>
<sequence length="265" mass="29628">MAEPNAKTILLALLLLTFKAGLISGLRDDKTVPKCPANQLDDHDAAATSDNRTSLAPADMTPVSAHLAFITSINGEAKKFGGAFFLAVDQLNADAKRDGIPADFSWSFHNTDNSEAHSAKVMSDLYFQRNVSVFIGPESFCHLGAVMANAYNIPYITFDCADGHNSTVRYHYMTVNTKFYFAYAALYLVEIMRHYEWTSAWIIRGTDFKWESTARELLQEMHKHKIRVNGETTTPINDKYSPVQQIAGNSNTYVDLVKKSKDLTR</sequence>
<feature type="signal peptide" evidence="6">
    <location>
        <begin position="1"/>
        <end position="25"/>
    </location>
</feature>
<proteinExistence type="predicted"/>